<evidence type="ECO:0000256" key="2">
    <source>
        <dbReference type="ARBA" id="ARBA00022450"/>
    </source>
</evidence>
<dbReference type="PANTHER" id="PTHR22754:SF32">
    <property type="entry name" value="DISCO-INTERACTING PROTEIN 2"/>
    <property type="match status" value="1"/>
</dbReference>
<evidence type="ECO:0000313" key="9">
    <source>
        <dbReference type="Proteomes" id="UP000018348"/>
    </source>
</evidence>
<dbReference type="Pfam" id="PF00501">
    <property type="entry name" value="AMP-binding"/>
    <property type="match status" value="1"/>
</dbReference>
<dbReference type="SMART" id="SM01294">
    <property type="entry name" value="PKS_PP_betabranch"/>
    <property type="match status" value="1"/>
</dbReference>
<keyword evidence="5" id="KW-0276">Fatty acid metabolism</keyword>
<keyword evidence="2" id="KW-0596">Phosphopantetheine</keyword>
<dbReference type="PANTHER" id="PTHR22754">
    <property type="entry name" value="DISCO-INTERACTING PROTEIN 2 DIP2 -RELATED"/>
    <property type="match status" value="1"/>
</dbReference>
<dbReference type="InterPro" id="IPR042099">
    <property type="entry name" value="ANL_N_sf"/>
</dbReference>
<dbReference type="Gene3D" id="1.10.1200.10">
    <property type="entry name" value="ACP-like"/>
    <property type="match status" value="1"/>
</dbReference>
<evidence type="ECO:0000259" key="7">
    <source>
        <dbReference type="PROSITE" id="PS50075"/>
    </source>
</evidence>
<comment type="caution">
    <text evidence="8">The sequence shown here is derived from an EMBL/GenBank/DDBJ whole genome shotgun (WGS) entry which is preliminary data.</text>
</comment>
<dbReference type="InterPro" id="IPR020806">
    <property type="entry name" value="PKS_PP-bd"/>
</dbReference>
<name>T2IAD0_CROWT</name>
<organism evidence="8 9">
    <name type="scientific">Crocosphaera watsonii WH 8502</name>
    <dbReference type="NCBI Taxonomy" id="423474"/>
    <lineage>
        <taxon>Bacteria</taxon>
        <taxon>Bacillati</taxon>
        <taxon>Cyanobacteriota</taxon>
        <taxon>Cyanophyceae</taxon>
        <taxon>Oscillatoriophycideae</taxon>
        <taxon>Chroococcales</taxon>
        <taxon>Aphanothecaceae</taxon>
        <taxon>Crocosphaera</taxon>
    </lineage>
</organism>
<reference evidence="8 9" key="1">
    <citation type="submission" date="2013-01" db="EMBL/GenBank/DDBJ databases">
        <authorList>
            <person name="Bench S."/>
        </authorList>
    </citation>
    <scope>NUCLEOTIDE SEQUENCE [LARGE SCALE GENOMIC DNA]</scope>
    <source>
        <strain evidence="8 9">WH 8502</strain>
    </source>
</reference>
<dbReference type="SUPFAM" id="SSF47336">
    <property type="entry name" value="ACP-like"/>
    <property type="match status" value="1"/>
</dbReference>
<dbReference type="Gene3D" id="3.40.50.12780">
    <property type="entry name" value="N-terminal domain of ligase-like"/>
    <property type="match status" value="1"/>
</dbReference>
<evidence type="ECO:0000256" key="5">
    <source>
        <dbReference type="ARBA" id="ARBA00022832"/>
    </source>
</evidence>
<evidence type="ECO:0000256" key="3">
    <source>
        <dbReference type="ARBA" id="ARBA00022553"/>
    </source>
</evidence>
<dbReference type="InterPro" id="IPR040097">
    <property type="entry name" value="FAAL/FAAC"/>
</dbReference>
<comment type="similarity">
    <text evidence="1">Belongs to the ATP-dependent AMP-binding enzyme family.</text>
</comment>
<evidence type="ECO:0000256" key="1">
    <source>
        <dbReference type="ARBA" id="ARBA00006432"/>
    </source>
</evidence>
<dbReference type="EMBL" id="CAQK01000089">
    <property type="protein sequence ID" value="CCQ49180.1"/>
    <property type="molecule type" value="Genomic_DNA"/>
</dbReference>
<dbReference type="GO" id="GO:0005886">
    <property type="term" value="C:plasma membrane"/>
    <property type="evidence" value="ECO:0007669"/>
    <property type="project" value="TreeGrafter"/>
</dbReference>
<dbReference type="InterPro" id="IPR025110">
    <property type="entry name" value="AMP-bd_C"/>
</dbReference>
<evidence type="ECO:0000256" key="6">
    <source>
        <dbReference type="ARBA" id="ARBA00023098"/>
    </source>
</evidence>
<dbReference type="EC" id="6.2.1.3" evidence="8"/>
<dbReference type="GO" id="GO:0070566">
    <property type="term" value="F:adenylyltransferase activity"/>
    <property type="evidence" value="ECO:0007669"/>
    <property type="project" value="TreeGrafter"/>
</dbReference>
<accession>T2IAD0</accession>
<dbReference type="GO" id="GO:0071766">
    <property type="term" value="P:Actinobacterium-type cell wall biogenesis"/>
    <property type="evidence" value="ECO:0007669"/>
    <property type="project" value="UniProtKB-ARBA"/>
</dbReference>
<dbReference type="InterPro" id="IPR036736">
    <property type="entry name" value="ACP-like_sf"/>
</dbReference>
<keyword evidence="3" id="KW-0597">Phosphoprotein</keyword>
<dbReference type="GO" id="GO:0004467">
    <property type="term" value="F:long-chain fatty acid-CoA ligase activity"/>
    <property type="evidence" value="ECO:0007669"/>
    <property type="project" value="UniProtKB-EC"/>
</dbReference>
<dbReference type="Proteomes" id="UP000018348">
    <property type="component" value="Unassembled WGS sequence"/>
</dbReference>
<dbReference type="Gene3D" id="3.30.300.30">
    <property type="match status" value="1"/>
</dbReference>
<keyword evidence="4 8" id="KW-0436">Ligase</keyword>
<gene>
    <name evidence="8" type="ORF">CWATWH8502_3785</name>
</gene>
<protein>
    <submittedName>
        <fullName evidence="8">Long-chain-fatty-acid--CoA ligase</fullName>
        <ecNumber evidence="8">6.2.1.3</ecNumber>
    </submittedName>
</protein>
<dbReference type="InterPro" id="IPR000873">
    <property type="entry name" value="AMP-dep_synth/lig_dom"/>
</dbReference>
<dbReference type="GO" id="GO:0031177">
    <property type="term" value="F:phosphopantetheine binding"/>
    <property type="evidence" value="ECO:0007669"/>
    <property type="project" value="InterPro"/>
</dbReference>
<evidence type="ECO:0000256" key="4">
    <source>
        <dbReference type="ARBA" id="ARBA00022598"/>
    </source>
</evidence>
<sequence length="621" mass="70061">MIANYLRYEVNKKSRVLLLYPQGLEFLTAFLGCLNADMIAVPAYPPKGNQKMSRLQAIIKNCQPDVILTTSSLLEKVKSKLGQIIDSNQIKCICTDQLGTISEELADNLTIDNEIAFLEYTSGSTGNPKGVIVSHENILHNSAYIQTAFQLTEESVSVTWLPSFHDMGLIDGIIQPLYTGFLGVIMSPQAFLQKPIRWLEAISYYRATHSGGTNLGYDLCVEKVTNEQIRNLNLSCWLSAYNGSEPIQYKTLERFINKFQSCGFKSHYFYPCYGMAESTLMVSGGELEKEPICLNLDAEQLAKNIICEGNGNSTKVKELVGCGHSWLDTDIQIVNPETETICEDNQIGEVWVSGSSIAQGYWQQSEVNTAVFSNKIDSLNGCYLRTGDLGFIRNQELFITGRIKDLIIIWGKNYYPQDIENTVQNCHPALRKDGAAAFSLEVDNQERLVIVQEVERTYLRNLDTNEVVKAIREAVSLEYELQVYAIALIKPASIAKTSSGKIQRYACRDQYITQTLSLVGEWQQKLTTNELIKDSNLEITEDNIINWLLTKLTGILGLEEDELEIETSFSEYGLDSSVALTLTGELGELLEMELEPTLFWEYTNIDELTEYLWEEWENDQD</sequence>
<dbReference type="SMART" id="SM00823">
    <property type="entry name" value="PKS_PP"/>
    <property type="match status" value="1"/>
</dbReference>
<dbReference type="InterPro" id="IPR045851">
    <property type="entry name" value="AMP-bd_C_sf"/>
</dbReference>
<dbReference type="PROSITE" id="PS50075">
    <property type="entry name" value="CARRIER"/>
    <property type="match status" value="1"/>
</dbReference>
<dbReference type="FunFam" id="3.40.50.12780:FF:000013">
    <property type="entry name" value="Long-chain-fatty-acid--AMP ligase FadD32"/>
    <property type="match status" value="1"/>
</dbReference>
<dbReference type="InterPro" id="IPR006162">
    <property type="entry name" value="Ppantetheine_attach_site"/>
</dbReference>
<proteinExistence type="inferred from homology"/>
<dbReference type="SUPFAM" id="SSF56801">
    <property type="entry name" value="Acetyl-CoA synthetase-like"/>
    <property type="match status" value="1"/>
</dbReference>
<dbReference type="PROSITE" id="PS00012">
    <property type="entry name" value="PHOSPHOPANTETHEINE"/>
    <property type="match status" value="1"/>
</dbReference>
<dbReference type="Pfam" id="PF23024">
    <property type="entry name" value="AMP-dom_DIP2-like"/>
    <property type="match status" value="1"/>
</dbReference>
<dbReference type="GO" id="GO:0006633">
    <property type="term" value="P:fatty acid biosynthetic process"/>
    <property type="evidence" value="ECO:0007669"/>
    <property type="project" value="TreeGrafter"/>
</dbReference>
<reference evidence="8 9" key="2">
    <citation type="submission" date="2013-09" db="EMBL/GenBank/DDBJ databases">
        <title>Whole genome comparison of six Crocosphaera watsonii strains with differing phenotypes.</title>
        <authorList>
            <person name="Bench S.R."/>
            <person name="Heller P."/>
            <person name="Frank I."/>
            <person name="Arciniega M."/>
            <person name="Shilova I.N."/>
            <person name="Zehr J.P."/>
        </authorList>
    </citation>
    <scope>NUCLEOTIDE SEQUENCE [LARGE SCALE GENOMIC DNA]</scope>
    <source>
        <strain evidence="8 9">WH 8502</strain>
    </source>
</reference>
<dbReference type="CDD" id="cd05931">
    <property type="entry name" value="FAAL"/>
    <property type="match status" value="1"/>
</dbReference>
<dbReference type="InterPro" id="IPR009081">
    <property type="entry name" value="PP-bd_ACP"/>
</dbReference>
<feature type="domain" description="Carrier" evidence="7">
    <location>
        <begin position="539"/>
        <end position="616"/>
    </location>
</feature>
<keyword evidence="6" id="KW-0443">Lipid metabolism</keyword>
<evidence type="ECO:0000313" key="8">
    <source>
        <dbReference type="EMBL" id="CCQ49180.1"/>
    </source>
</evidence>
<dbReference type="AlphaFoldDB" id="T2IAD0"/>
<dbReference type="Pfam" id="PF00550">
    <property type="entry name" value="PP-binding"/>
    <property type="match status" value="1"/>
</dbReference>